<dbReference type="EMBL" id="LPHD01000018">
    <property type="protein sequence ID" value="KWA85553.1"/>
    <property type="molecule type" value="Genomic_DNA"/>
</dbReference>
<evidence type="ECO:0000313" key="2">
    <source>
        <dbReference type="Proteomes" id="UP000060630"/>
    </source>
</evidence>
<sequence length="72" mass="7589">MAARLRAELDAAGLHGVQPATPVHALSGGQLARVALIGALVVASHDAAFLAALAPTHTMRWHRDGWRYEPVA</sequence>
<protein>
    <submittedName>
        <fullName evidence="1">Uncharacterized protein</fullName>
    </submittedName>
</protein>
<comment type="caution">
    <text evidence="1">The sequence shown here is derived from an EMBL/GenBank/DDBJ whole genome shotgun (WGS) entry which is preliminary data.</text>
</comment>
<dbReference type="RefSeq" id="WP_059845715.1">
    <property type="nucleotide sequence ID" value="NZ_LPAR01000058.1"/>
</dbReference>
<reference evidence="1 2" key="1">
    <citation type="submission" date="2015-11" db="EMBL/GenBank/DDBJ databases">
        <title>Expanding the genomic diversity of Burkholderia species for the development of highly accurate diagnostics.</title>
        <authorList>
            <person name="Sahl J."/>
            <person name="Keim P."/>
            <person name="Wagner D."/>
        </authorList>
    </citation>
    <scope>NUCLEOTIDE SEQUENCE [LARGE SCALE GENOMIC DNA]</scope>
    <source>
        <strain evidence="1 2">MSMB2087WGS</strain>
    </source>
</reference>
<dbReference type="InterPro" id="IPR027417">
    <property type="entry name" value="P-loop_NTPase"/>
</dbReference>
<accession>A0A106QFY5</accession>
<proteinExistence type="predicted"/>
<organism evidence="1 2">
    <name type="scientific">Burkholderia ubonensis</name>
    <dbReference type="NCBI Taxonomy" id="101571"/>
    <lineage>
        <taxon>Bacteria</taxon>
        <taxon>Pseudomonadati</taxon>
        <taxon>Pseudomonadota</taxon>
        <taxon>Betaproteobacteria</taxon>
        <taxon>Burkholderiales</taxon>
        <taxon>Burkholderiaceae</taxon>
        <taxon>Burkholderia</taxon>
        <taxon>Burkholderia cepacia complex</taxon>
    </lineage>
</organism>
<dbReference type="AlphaFoldDB" id="A0A106QFY5"/>
<dbReference type="Proteomes" id="UP000060630">
    <property type="component" value="Unassembled WGS sequence"/>
</dbReference>
<evidence type="ECO:0000313" key="1">
    <source>
        <dbReference type="EMBL" id="KWA85553.1"/>
    </source>
</evidence>
<name>A0A106QFY5_9BURK</name>
<gene>
    <name evidence="1" type="ORF">WL29_14050</name>
</gene>
<dbReference type="SUPFAM" id="SSF52540">
    <property type="entry name" value="P-loop containing nucleoside triphosphate hydrolases"/>
    <property type="match status" value="1"/>
</dbReference>